<gene>
    <name evidence="4" type="ORF">QEZ41_04915</name>
</gene>
<evidence type="ECO:0000256" key="1">
    <source>
        <dbReference type="SAM" id="MobiDB-lite"/>
    </source>
</evidence>
<keyword evidence="5" id="KW-1185">Reference proteome</keyword>
<evidence type="ECO:0000256" key="2">
    <source>
        <dbReference type="SAM" id="SignalP"/>
    </source>
</evidence>
<dbReference type="RefSeq" id="WP_289410274.1">
    <property type="nucleotide sequence ID" value="NZ_JAUCDY010000004.1"/>
</dbReference>
<feature type="domain" description="EF-hand" evidence="3">
    <location>
        <begin position="125"/>
        <end position="151"/>
    </location>
</feature>
<comment type="caution">
    <text evidence="4">The sequence shown here is derived from an EMBL/GenBank/DDBJ whole genome shotgun (WGS) entry which is preliminary data.</text>
</comment>
<dbReference type="PROSITE" id="PS00018">
    <property type="entry name" value="EF_HAND_1"/>
    <property type="match status" value="2"/>
</dbReference>
<feature type="region of interest" description="Disordered" evidence="1">
    <location>
        <begin position="168"/>
        <end position="197"/>
    </location>
</feature>
<sequence>MKKLKTLAMSALVSTLAFFAGYALAAEQEPATEQAQTQQQEQIYGSQLMTPQERAEQRAKMRAAKTAEEQEQIRREHHERMVIRAKERGVTLPDEPLTRGGGMGAGGRGMGMGGGNARQNAMPSFSDFDLNNDGKITEEEFIEARTARISDRAQQGYQMRGLTDAASFTDIDTNGDGSISPEEFSAYQSMHRQQMGR</sequence>
<feature type="chain" id="PRO_5047217322" evidence="2">
    <location>
        <begin position="26"/>
        <end position="197"/>
    </location>
</feature>
<dbReference type="Pfam" id="PF13499">
    <property type="entry name" value="EF-hand_7"/>
    <property type="match status" value="1"/>
</dbReference>
<dbReference type="Proteomes" id="UP001241056">
    <property type="component" value="Unassembled WGS sequence"/>
</dbReference>
<dbReference type="CDD" id="cd00051">
    <property type="entry name" value="EFh"/>
    <property type="match status" value="1"/>
</dbReference>
<protein>
    <submittedName>
        <fullName evidence="4">EF-hand domain-containing protein</fullName>
    </submittedName>
</protein>
<dbReference type="InterPro" id="IPR018247">
    <property type="entry name" value="EF_Hand_1_Ca_BS"/>
</dbReference>
<keyword evidence="2" id="KW-0732">Signal</keyword>
<accession>A0ABT7SN49</accession>
<dbReference type="SUPFAM" id="SSF47473">
    <property type="entry name" value="EF-hand"/>
    <property type="match status" value="1"/>
</dbReference>
<organism evidence="4 5">
    <name type="scientific">Thiopseudomonas acetoxidans</name>
    <dbReference type="NCBI Taxonomy" id="3041622"/>
    <lineage>
        <taxon>Bacteria</taxon>
        <taxon>Pseudomonadati</taxon>
        <taxon>Pseudomonadota</taxon>
        <taxon>Gammaproteobacteria</taxon>
        <taxon>Pseudomonadales</taxon>
        <taxon>Pseudomonadaceae</taxon>
        <taxon>Thiopseudomonas</taxon>
    </lineage>
</organism>
<dbReference type="EMBL" id="JAUCDY010000004">
    <property type="protein sequence ID" value="MDM7857617.1"/>
    <property type="molecule type" value="Genomic_DNA"/>
</dbReference>
<reference evidence="4 5" key="1">
    <citation type="submission" date="2023-06" db="EMBL/GenBank/DDBJ databases">
        <title>Thiopseudomonas sp. CY1220 draft genome sequence.</title>
        <authorList>
            <person name="Zhao G."/>
            <person name="An M."/>
        </authorList>
    </citation>
    <scope>NUCLEOTIDE SEQUENCE [LARGE SCALE GENOMIC DNA]</scope>
    <source>
        <strain evidence="4 5">CY1220</strain>
    </source>
</reference>
<dbReference type="SMART" id="SM00054">
    <property type="entry name" value="EFh"/>
    <property type="match status" value="2"/>
</dbReference>
<evidence type="ECO:0000313" key="5">
    <source>
        <dbReference type="Proteomes" id="UP001241056"/>
    </source>
</evidence>
<dbReference type="InterPro" id="IPR011992">
    <property type="entry name" value="EF-hand-dom_pair"/>
</dbReference>
<dbReference type="Gene3D" id="1.10.238.10">
    <property type="entry name" value="EF-hand"/>
    <property type="match status" value="1"/>
</dbReference>
<feature type="compositionally biased region" description="Polar residues" evidence="1">
    <location>
        <begin position="186"/>
        <end position="197"/>
    </location>
</feature>
<feature type="signal peptide" evidence="2">
    <location>
        <begin position="1"/>
        <end position="25"/>
    </location>
</feature>
<name>A0ABT7SN49_9GAMM</name>
<dbReference type="InterPro" id="IPR002048">
    <property type="entry name" value="EF_hand_dom"/>
</dbReference>
<evidence type="ECO:0000313" key="4">
    <source>
        <dbReference type="EMBL" id="MDM7857617.1"/>
    </source>
</evidence>
<dbReference type="PROSITE" id="PS50222">
    <property type="entry name" value="EF_HAND_2"/>
    <property type="match status" value="1"/>
</dbReference>
<proteinExistence type="predicted"/>
<evidence type="ECO:0000259" key="3">
    <source>
        <dbReference type="PROSITE" id="PS50222"/>
    </source>
</evidence>